<evidence type="ECO:0000313" key="2">
    <source>
        <dbReference type="Proteomes" id="UP001201629"/>
    </source>
</evidence>
<accession>A0ABS9NBE5</accession>
<gene>
    <name evidence="1" type="ORF">NIE79_006029</name>
</gene>
<dbReference type="RefSeq" id="WP_238682105.1">
    <property type="nucleotide sequence ID" value="NZ_JAKKFD010000066.1"/>
</dbReference>
<name>A0ABS9NBE5_9ACTN</name>
<reference evidence="1 2" key="1">
    <citation type="submission" date="2022-01" db="EMBL/GenBank/DDBJ databases">
        <authorList>
            <person name="Riesco R."/>
            <person name="Trujillo M.E."/>
        </authorList>
    </citation>
    <scope>NUCLEOTIDE SEQUENCE [LARGE SCALE GENOMIC DNA]</scope>
    <source>
        <strain evidence="1 2">NIE79</strain>
    </source>
</reference>
<dbReference type="GO" id="GO:0032259">
    <property type="term" value="P:methylation"/>
    <property type="evidence" value="ECO:0007669"/>
    <property type="project" value="UniProtKB-KW"/>
</dbReference>
<protein>
    <submittedName>
        <fullName evidence="1">Class I SAM-dependent methyltransferase</fullName>
    </submittedName>
</protein>
<dbReference type="Gene3D" id="3.40.50.150">
    <property type="entry name" value="Vaccinia Virus protein VP39"/>
    <property type="match status" value="1"/>
</dbReference>
<proteinExistence type="predicted"/>
<dbReference type="InterPro" id="IPR029063">
    <property type="entry name" value="SAM-dependent_MTases_sf"/>
</dbReference>
<keyword evidence="1" id="KW-0489">Methyltransferase</keyword>
<organism evidence="1 2">
    <name type="scientific">Micromonospora trifolii</name>
    <dbReference type="NCBI Taxonomy" id="2911208"/>
    <lineage>
        <taxon>Bacteria</taxon>
        <taxon>Bacillati</taxon>
        <taxon>Actinomycetota</taxon>
        <taxon>Actinomycetes</taxon>
        <taxon>Micromonosporales</taxon>
        <taxon>Micromonosporaceae</taxon>
        <taxon>Micromonospora</taxon>
    </lineage>
</organism>
<keyword evidence="1" id="KW-0808">Transferase</keyword>
<dbReference type="GO" id="GO:0008168">
    <property type="term" value="F:methyltransferase activity"/>
    <property type="evidence" value="ECO:0007669"/>
    <property type="project" value="UniProtKB-KW"/>
</dbReference>
<dbReference type="Pfam" id="PF13578">
    <property type="entry name" value="Methyltransf_24"/>
    <property type="match status" value="1"/>
</dbReference>
<evidence type="ECO:0000313" key="1">
    <source>
        <dbReference type="EMBL" id="MCG5447286.1"/>
    </source>
</evidence>
<dbReference type="SUPFAM" id="SSF53335">
    <property type="entry name" value="S-adenosyl-L-methionine-dependent methyltransferases"/>
    <property type="match status" value="1"/>
</dbReference>
<comment type="caution">
    <text evidence="1">The sequence shown here is derived from an EMBL/GenBank/DDBJ whole genome shotgun (WGS) entry which is preliminary data.</text>
</comment>
<dbReference type="EMBL" id="JAKKFD010000066">
    <property type="protein sequence ID" value="MCG5447286.1"/>
    <property type="molecule type" value="Genomic_DNA"/>
</dbReference>
<keyword evidence="2" id="KW-1185">Reference proteome</keyword>
<dbReference type="Proteomes" id="UP001201629">
    <property type="component" value="Unassembled WGS sequence"/>
</dbReference>
<sequence>MDSLLDGAIRINDIEVRAHGGLSTPENLEDGVIYIHKDADFIERENAVLDRAHTRRMVEIGLLHGGDAIYWTERHQLERLCAIDIEKTPSLADYIKRNSLEDRIRLHSGVSQDDHAALSAIIAEDFDGEPIDAVIDDASHFYGETRATFESVFPFLRPGGAYIIEDWAWGHTHDWPEELMAELPLMSPLLSELMLIVAHMTDVIRSIEVDRNFAVVWRGDHSLPTDGSFRLADHMRTRGFTIAL</sequence>